<dbReference type="Pfam" id="PF02873">
    <property type="entry name" value="MurB_C"/>
    <property type="match status" value="1"/>
</dbReference>
<keyword evidence="12 17" id="KW-0573">Peptidoglycan synthesis</keyword>
<evidence type="ECO:0000256" key="11">
    <source>
        <dbReference type="ARBA" id="ARBA00022960"/>
    </source>
</evidence>
<comment type="pathway">
    <text evidence="4 17">Cell wall biogenesis; peptidoglycan biosynthesis.</text>
</comment>
<dbReference type="GO" id="GO:0009252">
    <property type="term" value="P:peptidoglycan biosynthetic process"/>
    <property type="evidence" value="ECO:0007669"/>
    <property type="project" value="UniProtKB-UniRule"/>
</dbReference>
<dbReference type="Gene3D" id="3.90.78.10">
    <property type="entry name" value="UDP-N-acetylenolpyruvoylglucosamine reductase, C-terminal domain"/>
    <property type="match status" value="1"/>
</dbReference>
<dbReference type="SUPFAM" id="SSF56176">
    <property type="entry name" value="FAD-binding/transporter-associated domain-like"/>
    <property type="match status" value="1"/>
</dbReference>
<keyword evidence="15 17" id="KW-0961">Cell wall biogenesis/degradation</keyword>
<keyword evidence="6 17" id="KW-0963">Cytoplasm</keyword>
<comment type="cofactor">
    <cofactor evidence="1 17">
        <name>FAD</name>
        <dbReference type="ChEBI" id="CHEBI:57692"/>
    </cofactor>
</comment>
<dbReference type="InterPro" id="IPR011601">
    <property type="entry name" value="MurB_C"/>
</dbReference>
<dbReference type="GO" id="GO:0008360">
    <property type="term" value="P:regulation of cell shape"/>
    <property type="evidence" value="ECO:0007669"/>
    <property type="project" value="UniProtKB-KW"/>
</dbReference>
<keyword evidence="7 17" id="KW-0132">Cell division</keyword>
<feature type="active site" evidence="17">
    <location>
        <position position="324"/>
    </location>
</feature>
<organism evidence="19 20">
    <name type="scientific">Scrofimicrobium canadense</name>
    <dbReference type="NCBI Taxonomy" id="2652290"/>
    <lineage>
        <taxon>Bacteria</taxon>
        <taxon>Bacillati</taxon>
        <taxon>Actinomycetota</taxon>
        <taxon>Actinomycetes</taxon>
        <taxon>Actinomycetales</taxon>
        <taxon>Actinomycetaceae</taxon>
        <taxon>Scrofimicrobium</taxon>
    </lineage>
</organism>
<proteinExistence type="inferred from homology"/>
<evidence type="ECO:0000256" key="9">
    <source>
        <dbReference type="ARBA" id="ARBA00022827"/>
    </source>
</evidence>
<keyword evidence="9 17" id="KW-0274">FAD</keyword>
<comment type="catalytic activity">
    <reaction evidence="16 17">
        <text>UDP-N-acetyl-alpha-D-muramate + NADP(+) = UDP-N-acetyl-3-O-(1-carboxyvinyl)-alpha-D-glucosamine + NADPH + H(+)</text>
        <dbReference type="Rhea" id="RHEA:12248"/>
        <dbReference type="ChEBI" id="CHEBI:15378"/>
        <dbReference type="ChEBI" id="CHEBI:57783"/>
        <dbReference type="ChEBI" id="CHEBI:58349"/>
        <dbReference type="ChEBI" id="CHEBI:68483"/>
        <dbReference type="ChEBI" id="CHEBI:70757"/>
        <dbReference type="EC" id="1.3.1.98"/>
    </reaction>
</comment>
<evidence type="ECO:0000256" key="1">
    <source>
        <dbReference type="ARBA" id="ARBA00001974"/>
    </source>
</evidence>
<keyword evidence="11 17" id="KW-0133">Cell shape</keyword>
<feature type="active site" description="Proton donor" evidence="17">
    <location>
        <position position="235"/>
    </location>
</feature>
<evidence type="ECO:0000256" key="17">
    <source>
        <dbReference type="HAMAP-Rule" id="MF_00037"/>
    </source>
</evidence>
<evidence type="ECO:0000256" key="5">
    <source>
        <dbReference type="ARBA" id="ARBA00010485"/>
    </source>
</evidence>
<dbReference type="InterPro" id="IPR006094">
    <property type="entry name" value="Oxid_FAD_bind_N"/>
</dbReference>
<feature type="domain" description="FAD-binding PCMH-type" evidence="18">
    <location>
        <begin position="12"/>
        <end position="181"/>
    </location>
</feature>
<dbReference type="NCBIfam" id="TIGR00179">
    <property type="entry name" value="murB"/>
    <property type="match status" value="1"/>
</dbReference>
<protein>
    <recommendedName>
        <fullName evidence="17">UDP-N-acetylenolpyruvoylglucosamine reductase</fullName>
        <ecNumber evidence="17">1.3.1.98</ecNumber>
    </recommendedName>
    <alternativeName>
        <fullName evidence="17">UDP-N-acetylmuramate dehydrogenase</fullName>
    </alternativeName>
</protein>
<dbReference type="UniPathway" id="UPA00219"/>
<comment type="subcellular location">
    <subcellularLocation>
        <location evidence="3 17">Cytoplasm</location>
    </subcellularLocation>
</comment>
<dbReference type="Pfam" id="PF01565">
    <property type="entry name" value="FAD_binding_4"/>
    <property type="match status" value="1"/>
</dbReference>
<evidence type="ECO:0000256" key="8">
    <source>
        <dbReference type="ARBA" id="ARBA00022630"/>
    </source>
</evidence>
<dbReference type="InterPro" id="IPR036635">
    <property type="entry name" value="MurB_C_sf"/>
</dbReference>
<evidence type="ECO:0000256" key="14">
    <source>
        <dbReference type="ARBA" id="ARBA00023306"/>
    </source>
</evidence>
<comment type="similarity">
    <text evidence="5 17">Belongs to the MurB family.</text>
</comment>
<feature type="active site" evidence="17">
    <location>
        <position position="150"/>
    </location>
</feature>
<dbReference type="GO" id="GO:0008762">
    <property type="term" value="F:UDP-N-acetylmuramate dehydrogenase activity"/>
    <property type="evidence" value="ECO:0007669"/>
    <property type="project" value="UniProtKB-UniRule"/>
</dbReference>
<dbReference type="HAMAP" id="MF_00037">
    <property type="entry name" value="MurB"/>
    <property type="match status" value="1"/>
</dbReference>
<dbReference type="AlphaFoldDB" id="A0A6N7W555"/>
<evidence type="ECO:0000256" key="10">
    <source>
        <dbReference type="ARBA" id="ARBA00022857"/>
    </source>
</evidence>
<evidence type="ECO:0000313" key="19">
    <source>
        <dbReference type="EMBL" id="MSS83356.1"/>
    </source>
</evidence>
<dbReference type="GO" id="GO:0005829">
    <property type="term" value="C:cytosol"/>
    <property type="evidence" value="ECO:0007669"/>
    <property type="project" value="TreeGrafter"/>
</dbReference>
<evidence type="ECO:0000256" key="6">
    <source>
        <dbReference type="ARBA" id="ARBA00022490"/>
    </source>
</evidence>
<evidence type="ECO:0000256" key="3">
    <source>
        <dbReference type="ARBA" id="ARBA00004496"/>
    </source>
</evidence>
<dbReference type="NCBIfam" id="NF010478">
    <property type="entry name" value="PRK13903.1"/>
    <property type="match status" value="1"/>
</dbReference>
<evidence type="ECO:0000256" key="7">
    <source>
        <dbReference type="ARBA" id="ARBA00022618"/>
    </source>
</evidence>
<gene>
    <name evidence="17" type="primary">murB</name>
    <name evidence="19" type="ORF">FYJ24_00965</name>
</gene>
<evidence type="ECO:0000313" key="20">
    <source>
        <dbReference type="Proteomes" id="UP000470875"/>
    </source>
</evidence>
<dbReference type="EC" id="1.3.1.98" evidence="17"/>
<comment type="caution">
    <text evidence="19">The sequence shown here is derived from an EMBL/GenBank/DDBJ whole genome shotgun (WGS) entry which is preliminary data.</text>
</comment>
<dbReference type="EMBL" id="VULO01000001">
    <property type="protein sequence ID" value="MSS83356.1"/>
    <property type="molecule type" value="Genomic_DNA"/>
</dbReference>
<keyword evidence="8 17" id="KW-0285">Flavoprotein</keyword>
<comment type="function">
    <text evidence="2 17">Cell wall formation.</text>
</comment>
<evidence type="ECO:0000256" key="16">
    <source>
        <dbReference type="ARBA" id="ARBA00048914"/>
    </source>
</evidence>
<accession>A0A6N7W555</accession>
<dbReference type="InterPro" id="IPR016166">
    <property type="entry name" value="FAD-bd_PCMH"/>
</dbReference>
<dbReference type="Gene3D" id="3.30.465.10">
    <property type="match status" value="1"/>
</dbReference>
<dbReference type="InterPro" id="IPR036318">
    <property type="entry name" value="FAD-bd_PCMH-like_sf"/>
</dbReference>
<keyword evidence="10 17" id="KW-0521">NADP</keyword>
<dbReference type="InterPro" id="IPR016169">
    <property type="entry name" value="FAD-bd_PCMH_sub2"/>
</dbReference>
<dbReference type="InterPro" id="IPR003170">
    <property type="entry name" value="MurB"/>
</dbReference>
<reference evidence="19 20" key="1">
    <citation type="submission" date="2019-08" db="EMBL/GenBank/DDBJ databases">
        <title>In-depth cultivation of the pig gut microbiome towards novel bacterial diversity and tailored functional studies.</title>
        <authorList>
            <person name="Wylensek D."/>
            <person name="Hitch T.C.A."/>
            <person name="Clavel T."/>
        </authorList>
    </citation>
    <scope>NUCLEOTIDE SEQUENCE [LARGE SCALE GENOMIC DNA]</scope>
    <source>
        <strain evidence="19 20">WB03_NA08</strain>
    </source>
</reference>
<keyword evidence="14 17" id="KW-0131">Cell cycle</keyword>
<dbReference type="Proteomes" id="UP000470875">
    <property type="component" value="Unassembled WGS sequence"/>
</dbReference>
<dbReference type="PANTHER" id="PTHR21071:SF4">
    <property type="entry name" value="UDP-N-ACETYLENOLPYRUVOYLGLUCOSAMINE REDUCTASE"/>
    <property type="match status" value="1"/>
</dbReference>
<dbReference type="Gene3D" id="3.30.43.10">
    <property type="entry name" value="Uridine Diphospho-n-acetylenolpyruvylglucosamine Reductase, domain 2"/>
    <property type="match status" value="1"/>
</dbReference>
<evidence type="ECO:0000256" key="12">
    <source>
        <dbReference type="ARBA" id="ARBA00022984"/>
    </source>
</evidence>
<keyword evidence="13 17" id="KW-0560">Oxidoreductase</keyword>
<evidence type="ECO:0000256" key="13">
    <source>
        <dbReference type="ARBA" id="ARBA00023002"/>
    </source>
</evidence>
<dbReference type="PROSITE" id="PS51387">
    <property type="entry name" value="FAD_PCMH"/>
    <property type="match status" value="1"/>
</dbReference>
<dbReference type="GO" id="GO:0071555">
    <property type="term" value="P:cell wall organization"/>
    <property type="evidence" value="ECO:0007669"/>
    <property type="project" value="UniProtKB-KW"/>
</dbReference>
<dbReference type="SUPFAM" id="SSF56194">
    <property type="entry name" value="Uridine diphospho-N-Acetylenolpyruvylglucosamine reductase, MurB, C-terminal domain"/>
    <property type="match status" value="1"/>
</dbReference>
<keyword evidence="20" id="KW-1185">Reference proteome</keyword>
<dbReference type="GO" id="GO:0071949">
    <property type="term" value="F:FAD binding"/>
    <property type="evidence" value="ECO:0007669"/>
    <property type="project" value="InterPro"/>
</dbReference>
<dbReference type="InterPro" id="IPR016167">
    <property type="entry name" value="FAD-bd_PCMH_sub1"/>
</dbReference>
<dbReference type="PANTHER" id="PTHR21071">
    <property type="entry name" value="UDP-N-ACETYLENOLPYRUVOYLGLUCOSAMINE REDUCTASE"/>
    <property type="match status" value="1"/>
</dbReference>
<name>A0A6N7W555_9ACTO</name>
<evidence type="ECO:0000259" key="18">
    <source>
        <dbReference type="PROSITE" id="PS51387"/>
    </source>
</evidence>
<evidence type="ECO:0000256" key="15">
    <source>
        <dbReference type="ARBA" id="ARBA00023316"/>
    </source>
</evidence>
<dbReference type="GO" id="GO:0051301">
    <property type="term" value="P:cell division"/>
    <property type="evidence" value="ECO:0007669"/>
    <property type="project" value="UniProtKB-KW"/>
</dbReference>
<evidence type="ECO:0000256" key="2">
    <source>
        <dbReference type="ARBA" id="ARBA00003921"/>
    </source>
</evidence>
<evidence type="ECO:0000256" key="4">
    <source>
        <dbReference type="ARBA" id="ARBA00004752"/>
    </source>
</evidence>
<sequence>MVMRLSDVTTLRIGGPVDTFIEGSLEDILPKIEGDLLVLGGGSNILAADEGFSGTVVRDSSREVAELGGSQFRVDAGVVWDDFVAYSVDRDLSGLESLSGIPGSVGAAPVQNIGAYGADVAATVVAVRAWDRDINEAVRLSRADLKMAYRDSILKRSARSQKWGPTGRWVILSVDFELVHSAYGFVRYAELAKKLDVPVGGQAKISDIRDAVLGLRRSKGMVLDQTDHDTWSAGSFFTNPVVTRAPDGAPAFQTDGGIKVSAAWLIEQAGFPKGFSMGGQVALSSRHSLAITNRGGGTAHEVLEMARRIRSRVKELYSIELQPEPIFVGCQL</sequence>